<evidence type="ECO:0000313" key="3">
    <source>
        <dbReference type="Proteomes" id="UP000762676"/>
    </source>
</evidence>
<dbReference type="EMBL" id="BMAT01001959">
    <property type="protein sequence ID" value="GFR96068.1"/>
    <property type="molecule type" value="Genomic_DNA"/>
</dbReference>
<proteinExistence type="predicted"/>
<protein>
    <submittedName>
        <fullName evidence="2">Peptidase M20 domain-containing protein 2</fullName>
    </submittedName>
</protein>
<accession>A0AAV4HCW8</accession>
<feature type="coiled-coil region" evidence="1">
    <location>
        <begin position="476"/>
        <end position="540"/>
    </location>
</feature>
<comment type="caution">
    <text evidence="2">The sequence shown here is derived from an EMBL/GenBank/DDBJ whole genome shotgun (WGS) entry which is preliminary data.</text>
</comment>
<dbReference type="AlphaFoldDB" id="A0AAV4HCW8"/>
<organism evidence="2 3">
    <name type="scientific">Elysia marginata</name>
    <dbReference type="NCBI Taxonomy" id="1093978"/>
    <lineage>
        <taxon>Eukaryota</taxon>
        <taxon>Metazoa</taxon>
        <taxon>Spiralia</taxon>
        <taxon>Lophotrochozoa</taxon>
        <taxon>Mollusca</taxon>
        <taxon>Gastropoda</taxon>
        <taxon>Heterobranchia</taxon>
        <taxon>Euthyneura</taxon>
        <taxon>Panpulmonata</taxon>
        <taxon>Sacoglossa</taxon>
        <taxon>Placobranchoidea</taxon>
        <taxon>Plakobranchidae</taxon>
        <taxon>Elysia</taxon>
    </lineage>
</organism>
<reference evidence="2 3" key="1">
    <citation type="journal article" date="2021" name="Elife">
        <title>Chloroplast acquisition without the gene transfer in kleptoplastic sea slugs, Plakobranchus ocellatus.</title>
        <authorList>
            <person name="Maeda T."/>
            <person name="Takahashi S."/>
            <person name="Yoshida T."/>
            <person name="Shimamura S."/>
            <person name="Takaki Y."/>
            <person name="Nagai Y."/>
            <person name="Toyoda A."/>
            <person name="Suzuki Y."/>
            <person name="Arimoto A."/>
            <person name="Ishii H."/>
            <person name="Satoh N."/>
            <person name="Nishiyama T."/>
            <person name="Hasebe M."/>
            <person name="Maruyama T."/>
            <person name="Minagawa J."/>
            <person name="Obokata J."/>
            <person name="Shigenobu S."/>
        </authorList>
    </citation>
    <scope>NUCLEOTIDE SEQUENCE [LARGE SCALE GENOMIC DNA]</scope>
</reference>
<keyword evidence="3" id="KW-1185">Reference proteome</keyword>
<evidence type="ECO:0000256" key="1">
    <source>
        <dbReference type="SAM" id="Coils"/>
    </source>
</evidence>
<sequence length="576" mass="65574">MSSVWIRDDKVETHYYTSVFLGHAKADDVFQQLFSAIDLNIGKLVQLGMDGPNVNWKVYKLLTQTLEKDSSCNGQLINVGSCGLHTVHNAFRAGLIASEWELGQFFNSLMWLFKDTPARREDYTELTGSSEFPLDHCPHRWVENLAVAERALKIWPDVKAFLDHLKKSQQPPKTKSFLNLAEYCQDHLLPAKLETFISVAKVLQPFLVKYQRSSPMLPFMAKDIHKATTSLLSRFVKNEYLKTLTSPAKLVGCNLEESHLLPANKVDVGFKAKRLLDSAKKEKQISDREILGFRLATQKFLKAVCQKVVEKSPLNSKLVRNLQWLDPVCMVQDASTCKTQIRAALNYLVDLGRLDSDICDTVLEEYNFFLSLAEERKFIFDSFSANEDLSIFLHEQLQGNEDLSSLWPVVRMLLLLSHGQAQVERGFSQNKEVSSVNMKERTVIAKRAIIDHIGSVGGLANIAITPGMMFAASSSRQAYRQYLDQQQEERKRESQKRKMEEDMNVISTLKAKKAKMQKEIECLEQKAEKLYEKAEAKQSHQSLVEANAFRRVAKEKREEIVSITSEIEEKVASVSN</sequence>
<dbReference type="PANTHER" id="PTHR37162">
    <property type="entry name" value="HAT FAMILY DIMERISATION DOMAINCONTAINING PROTEIN-RELATED"/>
    <property type="match status" value="1"/>
</dbReference>
<dbReference type="PANTHER" id="PTHR37162:SF11">
    <property type="match status" value="1"/>
</dbReference>
<keyword evidence="1" id="KW-0175">Coiled coil</keyword>
<evidence type="ECO:0000313" key="2">
    <source>
        <dbReference type="EMBL" id="GFR96068.1"/>
    </source>
</evidence>
<name>A0AAV4HCW8_9GAST</name>
<dbReference type="Proteomes" id="UP000762676">
    <property type="component" value="Unassembled WGS sequence"/>
</dbReference>
<gene>
    <name evidence="2" type="ORF">ElyMa_000958900</name>
</gene>